<dbReference type="InterPro" id="IPR005480">
    <property type="entry name" value="CPSase_lsu_oligo"/>
</dbReference>
<dbReference type="PANTHER" id="PTHR11405:SF53">
    <property type="entry name" value="CARBAMOYL-PHOSPHATE SYNTHASE [AMMONIA], MITOCHONDRIAL"/>
    <property type="match status" value="1"/>
</dbReference>
<dbReference type="KEGG" id="sage:EN72_07580"/>
<dbReference type="AlphaFoldDB" id="A0A0E1EIA1"/>
<protein>
    <submittedName>
        <fullName evidence="4">Carbamoyl phosphate synthase large subunit</fullName>
    </submittedName>
</protein>
<accession>A0A0E1EIA1</accession>
<evidence type="ECO:0000256" key="1">
    <source>
        <dbReference type="ARBA" id="ARBA00022598"/>
    </source>
</evidence>
<dbReference type="SUPFAM" id="SSF56059">
    <property type="entry name" value="Glutathione synthetase ATP-binding domain-like"/>
    <property type="match status" value="1"/>
</dbReference>
<evidence type="ECO:0000256" key="2">
    <source>
        <dbReference type="ARBA" id="ARBA00022741"/>
    </source>
</evidence>
<dbReference type="RefSeq" id="WP_001868561.1">
    <property type="nucleotide sequence ID" value="NZ_BCNI01000007.1"/>
</dbReference>
<dbReference type="Proteomes" id="UP000093122">
    <property type="component" value="Unassembled WGS sequence"/>
</dbReference>
<evidence type="ECO:0000313" key="5">
    <source>
        <dbReference type="Proteomes" id="UP000093122"/>
    </source>
</evidence>
<sequence length="532" mass="61664">MLNTKDKQPILLIIFGQKMKEYDDLIRSTVERLSKRDRPVSILISKELNHVIHHYDAQFENLETLVGYINTHEDSLIYPLCLDKNHELFQEFLVWQSHYSRQYISDNLSEKSVQAIDNNQDFVQVDCLVMRDSLNNCLYVSDLEYIESNKTTGKSLAIVPSQTLSDAARQTIRDVAFDVCRKANIIGVCYFSFLIDLNSLDYHIISLSSGLSYQSILFETITTYPVLEIATKLTVGYTFSQLKHSYYPNTSAFLEPQLDYVAAVSFSFEKVDYIFFARNIEQLFLNLLEASSYDHFPFLSDISEEDLMFALIQKKENRLAYLLEAFRRGFDLYDLSSVTKINPFYLDKCLHIVELYENLNKSQYNVDIYKEAKRYGFSDDYIANSWQISLIDMLEYRKKHSVAPVLKQVEQSSGVLTGHQIQYFRSYDWHSDYISSGCQKALIMVDKGYSLVKLNELIKQIKQTRLELLIVTNQPLLIEQLNDTSIIFDTIGIETILTIMGIEEVEEVYLLGESQADMFSKMKNFSISCQSI</sequence>
<dbReference type="InterPro" id="IPR036897">
    <property type="entry name" value="CarbamoylP_synth_lsu_oligo_sf"/>
</dbReference>
<dbReference type="GO" id="GO:0005737">
    <property type="term" value="C:cytoplasm"/>
    <property type="evidence" value="ECO:0007669"/>
    <property type="project" value="TreeGrafter"/>
</dbReference>
<dbReference type="GO" id="GO:0004088">
    <property type="term" value="F:carbamoyl-phosphate synthase (glutamine-hydrolyzing) activity"/>
    <property type="evidence" value="ECO:0007669"/>
    <property type="project" value="TreeGrafter"/>
</dbReference>
<organism evidence="4 5">
    <name type="scientific">Streptococcus agalactiae</name>
    <dbReference type="NCBI Taxonomy" id="1311"/>
    <lineage>
        <taxon>Bacteria</taxon>
        <taxon>Bacillati</taxon>
        <taxon>Bacillota</taxon>
        <taxon>Bacilli</taxon>
        <taxon>Lactobacillales</taxon>
        <taxon>Streptococcaceae</taxon>
        <taxon>Streptococcus</taxon>
    </lineage>
</organism>
<dbReference type="Gene3D" id="1.10.1030.10">
    <property type="entry name" value="Carbamoyl-phosphate synthetase, large subunit oligomerisation domain"/>
    <property type="match status" value="1"/>
</dbReference>
<dbReference type="PANTHER" id="PTHR11405">
    <property type="entry name" value="CARBAMOYLTRANSFERASE FAMILY MEMBER"/>
    <property type="match status" value="1"/>
</dbReference>
<name>A0A0E1EIA1_STRAG</name>
<dbReference type="SMART" id="SM01096">
    <property type="entry name" value="CPSase_L_D3"/>
    <property type="match status" value="1"/>
</dbReference>
<dbReference type="Pfam" id="PF02787">
    <property type="entry name" value="CPSase_L_D3"/>
    <property type="match status" value="1"/>
</dbReference>
<dbReference type="SUPFAM" id="SSF48108">
    <property type="entry name" value="Carbamoyl phosphate synthetase, large subunit connection domain"/>
    <property type="match status" value="1"/>
</dbReference>
<dbReference type="Gene3D" id="3.30.470.20">
    <property type="entry name" value="ATP-grasp fold, B domain"/>
    <property type="match status" value="1"/>
</dbReference>
<dbReference type="OMA" id="MAKEFCE"/>
<dbReference type="Pfam" id="PF02786">
    <property type="entry name" value="CPSase_L_D2"/>
    <property type="match status" value="1"/>
</dbReference>
<evidence type="ECO:0000313" key="4">
    <source>
        <dbReference type="EMBL" id="OCM72060.1"/>
    </source>
</evidence>
<dbReference type="GO" id="GO:0006541">
    <property type="term" value="P:glutamine metabolic process"/>
    <property type="evidence" value="ECO:0007669"/>
    <property type="project" value="TreeGrafter"/>
</dbReference>
<comment type="caution">
    <text evidence="4">The sequence shown here is derived from an EMBL/GenBank/DDBJ whole genome shotgun (WGS) entry which is preliminary data.</text>
</comment>
<dbReference type="EMBL" id="MAWT01000011">
    <property type="protein sequence ID" value="OCM72060.1"/>
    <property type="molecule type" value="Genomic_DNA"/>
</dbReference>
<proteinExistence type="predicted"/>
<keyword evidence="1" id="KW-0436">Ligase</keyword>
<reference evidence="4 5" key="1">
    <citation type="journal article" date="2016" name="Sci. Rep.">
        <title>Serotype IV Streptococcus agalactiae ST-452 has arisen from large genomic recombination events between CC23 and the hypervirulent CC17 lineages.</title>
        <authorList>
            <person name="Campisi E."/>
            <person name="Rinaudo C.D."/>
            <person name="Donati C."/>
            <person name="Barucco M."/>
            <person name="Torricelli G."/>
            <person name="Edwards M.S."/>
            <person name="Baker C.J."/>
            <person name="Margarit I."/>
            <person name="Rosini R."/>
        </authorList>
    </citation>
    <scope>NUCLEOTIDE SEQUENCE [LARGE SCALE GENOMIC DNA]</scope>
    <source>
        <strain evidence="4 5">CZ-PW-140</strain>
    </source>
</reference>
<dbReference type="InterPro" id="IPR005479">
    <property type="entry name" value="CPAse_ATP-bd"/>
</dbReference>
<keyword evidence="2" id="KW-0547">Nucleotide-binding</keyword>
<evidence type="ECO:0000256" key="3">
    <source>
        <dbReference type="ARBA" id="ARBA00022840"/>
    </source>
</evidence>
<keyword evidence="3" id="KW-0067">ATP-binding</keyword>
<dbReference type="GO" id="GO:0005524">
    <property type="term" value="F:ATP binding"/>
    <property type="evidence" value="ECO:0007669"/>
    <property type="project" value="UniProtKB-KW"/>
</dbReference>
<gene>
    <name evidence="4" type="ORF">AX245_08225</name>
</gene>